<keyword evidence="3 15" id="KW-0808">Transferase</keyword>
<proteinExistence type="inferred from homology"/>
<dbReference type="OrthoDB" id="9790282at2"/>
<dbReference type="NCBIfam" id="TIGR00667">
    <property type="entry name" value="aat"/>
    <property type="match status" value="1"/>
</dbReference>
<dbReference type="RefSeq" id="WP_135568078.1">
    <property type="nucleotide sequence ID" value="NZ_MPRK01000079.1"/>
</dbReference>
<protein>
    <recommendedName>
        <fullName evidence="11 15">Leucyl/phenylalanyl-tRNA--protein transferase</fullName>
        <ecNumber evidence="10 15">2.3.2.6</ecNumber>
    </recommendedName>
    <alternativeName>
        <fullName evidence="12 15">L/F-transferase</fullName>
    </alternativeName>
    <alternativeName>
        <fullName evidence="13 15">Leucyltransferase</fullName>
    </alternativeName>
    <alternativeName>
        <fullName evidence="14 15">Phenyalanyltransferase</fullName>
    </alternativeName>
</protein>
<dbReference type="GO" id="GO:0030163">
    <property type="term" value="P:protein catabolic process"/>
    <property type="evidence" value="ECO:0007669"/>
    <property type="project" value="UniProtKB-UniRule"/>
</dbReference>
<evidence type="ECO:0000313" key="16">
    <source>
        <dbReference type="EMBL" id="OOZ40734.1"/>
    </source>
</evidence>
<dbReference type="Proteomes" id="UP000190198">
    <property type="component" value="Unassembled WGS sequence"/>
</dbReference>
<dbReference type="HAMAP" id="MF_00688">
    <property type="entry name" value="Leu_Phe_trans"/>
    <property type="match status" value="1"/>
</dbReference>
<dbReference type="EMBL" id="MPRK01000079">
    <property type="protein sequence ID" value="OOZ40734.1"/>
    <property type="molecule type" value="Genomic_DNA"/>
</dbReference>
<dbReference type="EC" id="2.3.2.6" evidence="10 15"/>
<evidence type="ECO:0000256" key="7">
    <source>
        <dbReference type="ARBA" id="ARBA00051538"/>
    </source>
</evidence>
<comment type="catalytic activity">
    <reaction evidence="6 15">
        <text>N-terminal L-arginyl-[protein] + L-leucyl-tRNA(Leu) = N-terminal L-leucyl-L-arginyl-[protein] + tRNA(Leu) + H(+)</text>
        <dbReference type="Rhea" id="RHEA:50416"/>
        <dbReference type="Rhea" id="RHEA-COMP:9613"/>
        <dbReference type="Rhea" id="RHEA-COMP:9622"/>
        <dbReference type="Rhea" id="RHEA-COMP:12672"/>
        <dbReference type="Rhea" id="RHEA-COMP:12673"/>
        <dbReference type="ChEBI" id="CHEBI:15378"/>
        <dbReference type="ChEBI" id="CHEBI:64719"/>
        <dbReference type="ChEBI" id="CHEBI:78442"/>
        <dbReference type="ChEBI" id="CHEBI:78494"/>
        <dbReference type="ChEBI" id="CHEBI:133044"/>
        <dbReference type="EC" id="2.3.2.6"/>
    </reaction>
</comment>
<dbReference type="GO" id="GO:0005737">
    <property type="term" value="C:cytoplasm"/>
    <property type="evidence" value="ECO:0007669"/>
    <property type="project" value="UniProtKB-SubCell"/>
</dbReference>
<evidence type="ECO:0000256" key="8">
    <source>
        <dbReference type="ARBA" id="ARBA00054043"/>
    </source>
</evidence>
<dbReference type="Gene3D" id="3.40.630.70">
    <property type="entry name" value="Leucyl/phenylalanyl-tRNA-protein transferase, C-terminal domain"/>
    <property type="match status" value="1"/>
</dbReference>
<dbReference type="AlphaFoldDB" id="A0A1T2L6R4"/>
<dbReference type="FunFam" id="3.40.630.70:FF:000001">
    <property type="entry name" value="Leucyl/phenylalanyl-tRNA--protein transferase"/>
    <property type="match status" value="1"/>
</dbReference>
<evidence type="ECO:0000256" key="15">
    <source>
        <dbReference type="HAMAP-Rule" id="MF_00688"/>
    </source>
</evidence>
<evidence type="ECO:0000256" key="6">
    <source>
        <dbReference type="ARBA" id="ARBA00050652"/>
    </source>
</evidence>
<comment type="catalytic activity">
    <reaction evidence="5 15">
        <text>L-phenylalanyl-tRNA(Phe) + an N-terminal L-alpha-aminoacyl-[protein] = an N-terminal L-phenylalanyl-L-alpha-aminoacyl-[protein] + tRNA(Phe)</text>
        <dbReference type="Rhea" id="RHEA:43632"/>
        <dbReference type="Rhea" id="RHEA-COMP:9668"/>
        <dbReference type="Rhea" id="RHEA-COMP:9699"/>
        <dbReference type="Rhea" id="RHEA-COMP:10636"/>
        <dbReference type="Rhea" id="RHEA-COMP:10637"/>
        <dbReference type="ChEBI" id="CHEBI:78442"/>
        <dbReference type="ChEBI" id="CHEBI:78531"/>
        <dbReference type="ChEBI" id="CHEBI:78597"/>
        <dbReference type="ChEBI" id="CHEBI:83561"/>
        <dbReference type="EC" id="2.3.2.6"/>
    </reaction>
</comment>
<evidence type="ECO:0000256" key="14">
    <source>
        <dbReference type="ARBA" id="ARBA00083640"/>
    </source>
</evidence>
<dbReference type="InterPro" id="IPR016181">
    <property type="entry name" value="Acyl_CoA_acyltransferase"/>
</dbReference>
<comment type="catalytic activity">
    <reaction evidence="7 15">
        <text>N-terminal L-lysyl-[protein] + L-leucyl-tRNA(Leu) = N-terminal L-leucyl-L-lysyl-[protein] + tRNA(Leu) + H(+)</text>
        <dbReference type="Rhea" id="RHEA:12340"/>
        <dbReference type="Rhea" id="RHEA-COMP:9613"/>
        <dbReference type="Rhea" id="RHEA-COMP:9622"/>
        <dbReference type="Rhea" id="RHEA-COMP:12670"/>
        <dbReference type="Rhea" id="RHEA-COMP:12671"/>
        <dbReference type="ChEBI" id="CHEBI:15378"/>
        <dbReference type="ChEBI" id="CHEBI:65249"/>
        <dbReference type="ChEBI" id="CHEBI:78442"/>
        <dbReference type="ChEBI" id="CHEBI:78494"/>
        <dbReference type="ChEBI" id="CHEBI:133043"/>
        <dbReference type="EC" id="2.3.2.6"/>
    </reaction>
</comment>
<dbReference type="PANTHER" id="PTHR30098">
    <property type="entry name" value="LEUCYL/PHENYLALANYL-TRNA--PROTEIN TRANSFERASE"/>
    <property type="match status" value="1"/>
</dbReference>
<sequence>MAEKEPDGLLAAGGDLEPIRLVNAYSSGIFPWYSEGQPILWWSPDPRTLLFPGKLHISRSLAKRLRQGRFEISFDLDFNRVVTACATVARKQQDGTWIVDKMQAAYKRMHILGFAHSVEVWQDKELVGGLYGMSVGKAFYGESMFSLVPDASKVALVMLTKRLQAWGFHFIDCQVVTSHLVSLGAETVARDDFLQLNQLAVESEEQFEWRQEAIATNDA</sequence>
<evidence type="ECO:0000256" key="11">
    <source>
        <dbReference type="ARBA" id="ARBA00074372"/>
    </source>
</evidence>
<evidence type="ECO:0000256" key="10">
    <source>
        <dbReference type="ARBA" id="ARBA00066767"/>
    </source>
</evidence>
<evidence type="ECO:0000256" key="13">
    <source>
        <dbReference type="ARBA" id="ARBA00077165"/>
    </source>
</evidence>
<dbReference type="FunFam" id="3.30.70.3550:FF:000001">
    <property type="entry name" value="Leucyl/phenylalanyl-tRNA--protein transferase"/>
    <property type="match status" value="1"/>
</dbReference>
<comment type="caution">
    <text evidence="16">The sequence shown here is derived from an EMBL/GenBank/DDBJ whole genome shotgun (WGS) entry which is preliminary data.</text>
</comment>
<keyword evidence="17" id="KW-1185">Reference proteome</keyword>
<organism evidence="16 17">
    <name type="scientific">Solemya elarraichensis gill symbiont</name>
    <dbReference type="NCBI Taxonomy" id="1918949"/>
    <lineage>
        <taxon>Bacteria</taxon>
        <taxon>Pseudomonadati</taxon>
        <taxon>Pseudomonadota</taxon>
        <taxon>Gammaproteobacteria</taxon>
        <taxon>sulfur-oxidizing symbionts</taxon>
    </lineage>
</organism>
<comment type="subcellular location">
    <subcellularLocation>
        <location evidence="1 15">Cytoplasm</location>
    </subcellularLocation>
</comment>
<gene>
    <name evidence="15" type="primary">aat</name>
    <name evidence="16" type="ORF">BOW52_05485</name>
</gene>
<comment type="similarity">
    <text evidence="9 15">Belongs to the L/F-transferase family.</text>
</comment>
<keyword evidence="4 15" id="KW-0012">Acyltransferase</keyword>
<dbReference type="InterPro" id="IPR004616">
    <property type="entry name" value="Leu/Phe-tRNA_Trfase"/>
</dbReference>
<evidence type="ECO:0000256" key="9">
    <source>
        <dbReference type="ARBA" id="ARBA00061535"/>
    </source>
</evidence>
<evidence type="ECO:0000256" key="4">
    <source>
        <dbReference type="ARBA" id="ARBA00023315"/>
    </source>
</evidence>
<evidence type="ECO:0000256" key="12">
    <source>
        <dbReference type="ARBA" id="ARBA00077136"/>
    </source>
</evidence>
<dbReference type="Gene3D" id="3.30.70.3550">
    <property type="entry name" value="Leucyl/phenylalanyl-tRNA-protein transferase, N-terminal domain"/>
    <property type="match status" value="1"/>
</dbReference>
<dbReference type="GO" id="GO:0008914">
    <property type="term" value="F:leucyl-tRNA--protein transferase activity"/>
    <property type="evidence" value="ECO:0007669"/>
    <property type="project" value="UniProtKB-UniRule"/>
</dbReference>
<accession>A0A1T2L6R4</accession>
<name>A0A1T2L6R4_9GAMM</name>
<dbReference type="InterPro" id="IPR042221">
    <property type="entry name" value="Leu/Phe-tRNA_Trfase_N"/>
</dbReference>
<keyword evidence="2 15" id="KW-0963">Cytoplasm</keyword>
<evidence type="ECO:0000256" key="5">
    <source>
        <dbReference type="ARBA" id="ARBA00050607"/>
    </source>
</evidence>
<comment type="function">
    <text evidence="8 15">Functions in the N-end rule pathway of protein degradation where it conjugates Leu, Phe and, less efficiently, Met from aminoacyl-tRNAs to the N-termini of proteins containing an N-terminal arginine or lysine.</text>
</comment>
<dbReference type="Pfam" id="PF03588">
    <property type="entry name" value="Leu_Phe_trans"/>
    <property type="match status" value="1"/>
</dbReference>
<evidence type="ECO:0000313" key="17">
    <source>
        <dbReference type="Proteomes" id="UP000190198"/>
    </source>
</evidence>
<evidence type="ECO:0000256" key="1">
    <source>
        <dbReference type="ARBA" id="ARBA00004496"/>
    </source>
</evidence>
<dbReference type="PANTHER" id="PTHR30098:SF2">
    <property type="entry name" value="LEUCYL_PHENYLALANYL-TRNA--PROTEIN TRANSFERASE"/>
    <property type="match status" value="1"/>
</dbReference>
<reference evidence="16 17" key="1">
    <citation type="submission" date="2016-11" db="EMBL/GenBank/DDBJ databases">
        <title>Mixed transmission modes and dynamic genome evolution in an obligate animal-bacterial symbiosis.</title>
        <authorList>
            <person name="Russell S.L."/>
            <person name="Corbett-Detig R.B."/>
            <person name="Cavanaugh C.M."/>
        </authorList>
    </citation>
    <scope>NUCLEOTIDE SEQUENCE [LARGE SCALE GENOMIC DNA]</scope>
    <source>
        <strain evidence="16">Sp-SM6</strain>
    </source>
</reference>
<dbReference type="SUPFAM" id="SSF55729">
    <property type="entry name" value="Acyl-CoA N-acyltransferases (Nat)"/>
    <property type="match status" value="1"/>
</dbReference>
<evidence type="ECO:0000256" key="2">
    <source>
        <dbReference type="ARBA" id="ARBA00022490"/>
    </source>
</evidence>
<evidence type="ECO:0000256" key="3">
    <source>
        <dbReference type="ARBA" id="ARBA00022679"/>
    </source>
</evidence>
<dbReference type="InterPro" id="IPR042203">
    <property type="entry name" value="Leu/Phe-tRNA_Trfase_C"/>
</dbReference>